<dbReference type="EMBL" id="JBJYXY010000001">
    <property type="protein sequence ID" value="MFN2974775.1"/>
    <property type="molecule type" value="Genomic_DNA"/>
</dbReference>
<dbReference type="RefSeq" id="WP_263413670.1">
    <property type="nucleotide sequence ID" value="NZ_BAABBH010000001.1"/>
</dbReference>
<organism evidence="2 3">
    <name type="scientific">Terriglobus aquaticus</name>
    <dbReference type="NCBI Taxonomy" id="940139"/>
    <lineage>
        <taxon>Bacteria</taxon>
        <taxon>Pseudomonadati</taxon>
        <taxon>Acidobacteriota</taxon>
        <taxon>Terriglobia</taxon>
        <taxon>Terriglobales</taxon>
        <taxon>Acidobacteriaceae</taxon>
        <taxon>Terriglobus</taxon>
    </lineage>
</organism>
<evidence type="ECO:0000256" key="1">
    <source>
        <dbReference type="SAM" id="SignalP"/>
    </source>
</evidence>
<feature type="chain" id="PRO_5045499628" description="Porin" evidence="1">
    <location>
        <begin position="22"/>
        <end position="439"/>
    </location>
</feature>
<gene>
    <name evidence="2" type="ORF">ACK2TP_03290</name>
</gene>
<comment type="caution">
    <text evidence="2">The sequence shown here is derived from an EMBL/GenBank/DDBJ whole genome shotgun (WGS) entry which is preliminary data.</text>
</comment>
<evidence type="ECO:0008006" key="4">
    <source>
        <dbReference type="Google" id="ProtNLM"/>
    </source>
</evidence>
<evidence type="ECO:0000313" key="2">
    <source>
        <dbReference type="EMBL" id="MFN2974775.1"/>
    </source>
</evidence>
<evidence type="ECO:0000313" key="3">
    <source>
        <dbReference type="Proteomes" id="UP001634747"/>
    </source>
</evidence>
<name>A0ABW9KJU7_9BACT</name>
<proteinExistence type="predicted"/>
<keyword evidence="3" id="KW-1185">Reference proteome</keyword>
<sequence length="439" mass="45671">MAFRRTPFFFSLCAAAVCATAHGQATPTASAPAPYSQFALPDIGGELRYALTASESLVSGYNGSTGQGVSSFTSLGGDLAYLSANPRHQFSAVYAGGYSFGESSFPSYYYQSLTLSQGLQKKHWNFLIGDSISYLPQTPVGSLSGVPGVGDQGLPPVVITSVPTLGVLTTYGTRVSNTVSGTASRILTASTSLGVSGNYSIQRYTGSTVGGSGLDNDQESANASLQHRLNERMSVGALYSFGNSTFPGSSLFGPANYGFQTHTAQGTISRVLSPRLSLSASVGPQWTVRSGDVSIVTQTSTSVSATASLSYQATKYNASLNYTRGTNNGNGVVLGSEQDSVVGNISRPFARIYNVGGLVGWNHSSQLSHSILPGYNGQGVVAGGQISAQVSRSVSAFAAYTIQRQLFSGYAPSGIAFNGLTQYGSIGVTYSPKPIFGRK</sequence>
<dbReference type="Proteomes" id="UP001634747">
    <property type="component" value="Unassembled WGS sequence"/>
</dbReference>
<keyword evidence="1" id="KW-0732">Signal</keyword>
<protein>
    <recommendedName>
        <fullName evidence="4">Porin</fullName>
    </recommendedName>
</protein>
<reference evidence="2 3" key="1">
    <citation type="submission" date="2024-12" db="EMBL/GenBank/DDBJ databases">
        <authorList>
            <person name="Lee Y."/>
        </authorList>
    </citation>
    <scope>NUCLEOTIDE SEQUENCE [LARGE SCALE GENOMIC DNA]</scope>
    <source>
        <strain evidence="2 3">03SUJ4</strain>
    </source>
</reference>
<feature type="signal peptide" evidence="1">
    <location>
        <begin position="1"/>
        <end position="21"/>
    </location>
</feature>
<accession>A0ABW9KJU7</accession>